<protein>
    <submittedName>
        <fullName evidence="3">Uncharacterized protein</fullName>
    </submittedName>
</protein>
<reference evidence="3 4" key="1">
    <citation type="journal article" date="2024" name="Nat. Commun.">
        <title>Phylogenomics reveals the evolutionary origins of lichenization in chlorophyte algae.</title>
        <authorList>
            <person name="Puginier C."/>
            <person name="Libourel C."/>
            <person name="Otte J."/>
            <person name="Skaloud P."/>
            <person name="Haon M."/>
            <person name="Grisel S."/>
            <person name="Petersen M."/>
            <person name="Berrin J.G."/>
            <person name="Delaux P.M."/>
            <person name="Dal Grande F."/>
            <person name="Keller J."/>
        </authorList>
    </citation>
    <scope>NUCLEOTIDE SEQUENCE [LARGE SCALE GENOMIC DNA]</scope>
    <source>
        <strain evidence="3 4">SAG 2036</strain>
    </source>
</reference>
<sequence length="149" mass="16752">MACPSLASQRVKVLQALPSFSQRRGGGGDDGPQRRPSTDQDWVDPFRRRKVWGWVWLGAHFALLVLTISEVVVKKQNRQARLKYSQALQAPKAESTTIASMLAIFGHLADTWPMPSEYSALRDRLQLQAGLRQGDLREAERRSSLHSSI</sequence>
<keyword evidence="4" id="KW-1185">Reference proteome</keyword>
<dbReference type="AlphaFoldDB" id="A0AAW1P6R4"/>
<name>A0AAW1P6R4_9CHLO</name>
<evidence type="ECO:0000256" key="2">
    <source>
        <dbReference type="SAM" id="Phobius"/>
    </source>
</evidence>
<organism evidence="3 4">
    <name type="scientific">Symbiochloris irregularis</name>
    <dbReference type="NCBI Taxonomy" id="706552"/>
    <lineage>
        <taxon>Eukaryota</taxon>
        <taxon>Viridiplantae</taxon>
        <taxon>Chlorophyta</taxon>
        <taxon>core chlorophytes</taxon>
        <taxon>Trebouxiophyceae</taxon>
        <taxon>Trebouxiales</taxon>
        <taxon>Trebouxiaceae</taxon>
        <taxon>Symbiochloris</taxon>
    </lineage>
</organism>
<dbReference type="Proteomes" id="UP001465755">
    <property type="component" value="Unassembled WGS sequence"/>
</dbReference>
<evidence type="ECO:0000313" key="3">
    <source>
        <dbReference type="EMBL" id="KAK9808226.1"/>
    </source>
</evidence>
<proteinExistence type="predicted"/>
<keyword evidence="2" id="KW-1133">Transmembrane helix</keyword>
<evidence type="ECO:0000256" key="1">
    <source>
        <dbReference type="SAM" id="MobiDB-lite"/>
    </source>
</evidence>
<feature type="region of interest" description="Disordered" evidence="1">
    <location>
        <begin position="20"/>
        <end position="41"/>
    </location>
</feature>
<keyword evidence="2" id="KW-0812">Transmembrane</keyword>
<dbReference type="EMBL" id="JALJOQ010000025">
    <property type="protein sequence ID" value="KAK9808226.1"/>
    <property type="molecule type" value="Genomic_DNA"/>
</dbReference>
<accession>A0AAW1P6R4</accession>
<evidence type="ECO:0000313" key="4">
    <source>
        <dbReference type="Proteomes" id="UP001465755"/>
    </source>
</evidence>
<keyword evidence="2" id="KW-0472">Membrane</keyword>
<comment type="caution">
    <text evidence="3">The sequence shown here is derived from an EMBL/GenBank/DDBJ whole genome shotgun (WGS) entry which is preliminary data.</text>
</comment>
<feature type="transmembrane region" description="Helical" evidence="2">
    <location>
        <begin position="51"/>
        <end position="73"/>
    </location>
</feature>
<gene>
    <name evidence="3" type="ORF">WJX73_000330</name>
</gene>